<dbReference type="Gene3D" id="3.20.20.70">
    <property type="entry name" value="Aldolase class I"/>
    <property type="match status" value="1"/>
</dbReference>
<comment type="catalytic activity">
    <reaction evidence="1 9">
        <text>N-(5-phospho-beta-D-ribosyl)anthranilate = 1-(2-carboxyphenylamino)-1-deoxy-D-ribulose 5-phosphate</text>
        <dbReference type="Rhea" id="RHEA:21540"/>
        <dbReference type="ChEBI" id="CHEBI:18277"/>
        <dbReference type="ChEBI" id="CHEBI:58613"/>
        <dbReference type="EC" id="5.3.1.24"/>
    </reaction>
</comment>
<gene>
    <name evidence="9" type="primary">trpF</name>
    <name evidence="11" type="ORF">R3Q16_09585</name>
</gene>
<dbReference type="SUPFAM" id="SSF51366">
    <property type="entry name" value="Ribulose-phoshate binding barrel"/>
    <property type="match status" value="1"/>
</dbReference>
<keyword evidence="8 9" id="KW-0413">Isomerase</keyword>
<dbReference type="Proteomes" id="UP001185927">
    <property type="component" value="Unassembled WGS sequence"/>
</dbReference>
<comment type="caution">
    <text evidence="11">The sequence shown here is derived from an EMBL/GenBank/DDBJ whole genome shotgun (WGS) entry which is preliminary data.</text>
</comment>
<dbReference type="RefSeq" id="WP_141485069.1">
    <property type="nucleotide sequence ID" value="NZ_JAWLKB010000003.1"/>
</dbReference>
<dbReference type="InterPro" id="IPR001240">
    <property type="entry name" value="PRAI_dom"/>
</dbReference>
<name>A0ABU4BRL2_RHOGO</name>
<evidence type="ECO:0000256" key="3">
    <source>
        <dbReference type="ARBA" id="ARBA00012572"/>
    </source>
</evidence>
<evidence type="ECO:0000313" key="11">
    <source>
        <dbReference type="EMBL" id="MDV6266855.1"/>
    </source>
</evidence>
<feature type="domain" description="N-(5'phosphoribosyl) anthranilate isomerase (PRAI)" evidence="10">
    <location>
        <begin position="4"/>
        <end position="194"/>
    </location>
</feature>
<evidence type="ECO:0000256" key="1">
    <source>
        <dbReference type="ARBA" id="ARBA00001164"/>
    </source>
</evidence>
<dbReference type="Pfam" id="PF00697">
    <property type="entry name" value="PRAI"/>
    <property type="match status" value="1"/>
</dbReference>
<evidence type="ECO:0000256" key="9">
    <source>
        <dbReference type="HAMAP-Rule" id="MF_00135"/>
    </source>
</evidence>
<dbReference type="EC" id="5.3.1.24" evidence="3 9"/>
<keyword evidence="12" id="KW-1185">Reference proteome</keyword>
<evidence type="ECO:0000256" key="2">
    <source>
        <dbReference type="ARBA" id="ARBA00004664"/>
    </source>
</evidence>
<dbReference type="HAMAP" id="MF_00135">
    <property type="entry name" value="PRAI"/>
    <property type="match status" value="1"/>
</dbReference>
<proteinExistence type="inferred from homology"/>
<dbReference type="InterPro" id="IPR011060">
    <property type="entry name" value="RibuloseP-bd_barrel"/>
</dbReference>
<keyword evidence="7 9" id="KW-0057">Aromatic amino acid biosynthesis</keyword>
<evidence type="ECO:0000259" key="10">
    <source>
        <dbReference type="Pfam" id="PF00697"/>
    </source>
</evidence>
<organism evidence="11 12">
    <name type="scientific">Rhodococcus globerulus</name>
    <dbReference type="NCBI Taxonomy" id="33008"/>
    <lineage>
        <taxon>Bacteria</taxon>
        <taxon>Bacillati</taxon>
        <taxon>Actinomycetota</taxon>
        <taxon>Actinomycetes</taxon>
        <taxon>Mycobacteriales</taxon>
        <taxon>Nocardiaceae</taxon>
        <taxon>Rhodococcus</taxon>
    </lineage>
</organism>
<evidence type="ECO:0000256" key="6">
    <source>
        <dbReference type="ARBA" id="ARBA00022822"/>
    </source>
</evidence>
<dbReference type="GO" id="GO:0016853">
    <property type="term" value="F:isomerase activity"/>
    <property type="evidence" value="ECO:0007669"/>
    <property type="project" value="UniProtKB-KW"/>
</dbReference>
<comment type="pathway">
    <text evidence="2 9">Amino-acid biosynthesis; L-tryptophan biosynthesis; L-tryptophan from chorismate: step 3/5.</text>
</comment>
<comment type="similarity">
    <text evidence="9">Belongs to the TrpF family.</text>
</comment>
<dbReference type="CDD" id="cd00405">
    <property type="entry name" value="PRAI"/>
    <property type="match status" value="1"/>
</dbReference>
<evidence type="ECO:0000313" key="12">
    <source>
        <dbReference type="Proteomes" id="UP001185927"/>
    </source>
</evidence>
<keyword evidence="5 9" id="KW-0028">Amino-acid biosynthesis</keyword>
<reference evidence="11 12" key="1">
    <citation type="submission" date="2023-10" db="EMBL/GenBank/DDBJ databases">
        <title>Development of a sustainable strategy for remediation of hydrocarbon-contaminated territories based on the waste exchange concept.</title>
        <authorList>
            <person name="Krivoruchko A."/>
        </authorList>
    </citation>
    <scope>NUCLEOTIDE SEQUENCE [LARGE SCALE GENOMIC DNA]</scope>
    <source>
        <strain evidence="11 12">IEGM 1203</strain>
    </source>
</reference>
<evidence type="ECO:0000256" key="7">
    <source>
        <dbReference type="ARBA" id="ARBA00023141"/>
    </source>
</evidence>
<evidence type="ECO:0000256" key="5">
    <source>
        <dbReference type="ARBA" id="ARBA00022605"/>
    </source>
</evidence>
<dbReference type="PANTHER" id="PTHR42894">
    <property type="entry name" value="N-(5'-PHOSPHORIBOSYL)ANTHRANILATE ISOMERASE"/>
    <property type="match status" value="1"/>
</dbReference>
<dbReference type="PANTHER" id="PTHR42894:SF1">
    <property type="entry name" value="N-(5'-PHOSPHORIBOSYL)ANTHRANILATE ISOMERASE"/>
    <property type="match status" value="1"/>
</dbReference>
<evidence type="ECO:0000256" key="4">
    <source>
        <dbReference type="ARBA" id="ARBA00022272"/>
    </source>
</evidence>
<dbReference type="EMBL" id="JAWLKB010000003">
    <property type="protein sequence ID" value="MDV6266855.1"/>
    <property type="molecule type" value="Genomic_DNA"/>
</dbReference>
<dbReference type="InterPro" id="IPR013785">
    <property type="entry name" value="Aldolase_TIM"/>
</dbReference>
<accession>A0ABU4BRL2</accession>
<evidence type="ECO:0000256" key="8">
    <source>
        <dbReference type="ARBA" id="ARBA00023235"/>
    </source>
</evidence>
<sequence length="198" mass="21004">MTFIKICGLRDADTVDLAVRLGVDAIGFVFAESVRKVDTELAADLIARVPDTIRAVGVFLGNPLDQILEIAKSTRLKYVQVHDLESSEQVKQLHGAGLTVIRAVVSGRVRDGYSLDLGEDELLIDGADAGSGVAWDWAQQQSRPAGQWILAGGLGPDNVRAALDATGAWGVDVSSGVESSRGVKDHALIERFVAAARA</sequence>
<keyword evidence="6 9" id="KW-0822">Tryptophan biosynthesis</keyword>
<protein>
    <recommendedName>
        <fullName evidence="4 9">N-(5'-phosphoribosyl)anthranilate isomerase</fullName>
        <shortName evidence="9">PRAI</shortName>
        <ecNumber evidence="3 9">5.3.1.24</ecNumber>
    </recommendedName>
</protein>
<dbReference type="InterPro" id="IPR044643">
    <property type="entry name" value="TrpF_fam"/>
</dbReference>